<sequence length="61" mass="7313">MIIHRKKPLLSNMIRRKLYILSNNISVICNCFLLIRFLLLADFCTVMFALFTIFKKYTKIK</sequence>
<reference evidence="2 3" key="1">
    <citation type="submission" date="2015-01" db="EMBL/GenBank/DDBJ databases">
        <title>Evolution of Trichinella species and genotypes.</title>
        <authorList>
            <person name="Korhonen P.K."/>
            <person name="Edoardo P."/>
            <person name="Giuseppe L.R."/>
            <person name="Gasser R.B."/>
        </authorList>
    </citation>
    <scope>NUCLEOTIDE SEQUENCE [LARGE SCALE GENOMIC DNA]</scope>
    <source>
        <strain evidence="2">ISS417</strain>
    </source>
</reference>
<comment type="caution">
    <text evidence="2">The sequence shown here is derived from an EMBL/GenBank/DDBJ whole genome shotgun (WGS) entry which is preliminary data.</text>
</comment>
<organism evidence="2 3">
    <name type="scientific">Trichinella murrelli</name>
    <dbReference type="NCBI Taxonomy" id="144512"/>
    <lineage>
        <taxon>Eukaryota</taxon>
        <taxon>Metazoa</taxon>
        <taxon>Ecdysozoa</taxon>
        <taxon>Nematoda</taxon>
        <taxon>Enoplea</taxon>
        <taxon>Dorylaimia</taxon>
        <taxon>Trichinellida</taxon>
        <taxon>Trichinellidae</taxon>
        <taxon>Trichinella</taxon>
    </lineage>
</organism>
<dbReference type="Proteomes" id="UP000055048">
    <property type="component" value="Unassembled WGS sequence"/>
</dbReference>
<proteinExistence type="predicted"/>
<dbReference type="AlphaFoldDB" id="A0A0V0UGR3"/>
<keyword evidence="3" id="KW-1185">Reference proteome</keyword>
<dbReference type="EMBL" id="JYDJ01000007">
    <property type="protein sequence ID" value="KRX50289.1"/>
    <property type="molecule type" value="Genomic_DNA"/>
</dbReference>
<evidence type="ECO:0000256" key="1">
    <source>
        <dbReference type="SAM" id="Phobius"/>
    </source>
</evidence>
<name>A0A0V0UGR3_9BILA</name>
<accession>A0A0V0UGR3</accession>
<evidence type="ECO:0000313" key="2">
    <source>
        <dbReference type="EMBL" id="KRX50289.1"/>
    </source>
</evidence>
<gene>
    <name evidence="2" type="ORF">T05_2839</name>
</gene>
<keyword evidence="1" id="KW-0812">Transmembrane</keyword>
<feature type="transmembrane region" description="Helical" evidence="1">
    <location>
        <begin position="21"/>
        <end position="54"/>
    </location>
</feature>
<protein>
    <submittedName>
        <fullName evidence="2">Uncharacterized protein</fullName>
    </submittedName>
</protein>
<evidence type="ECO:0000313" key="3">
    <source>
        <dbReference type="Proteomes" id="UP000055048"/>
    </source>
</evidence>
<keyword evidence="1" id="KW-0472">Membrane</keyword>
<keyword evidence="1" id="KW-1133">Transmembrane helix</keyword>